<protein>
    <submittedName>
        <fullName evidence="2">Uncharacterized protein</fullName>
    </submittedName>
</protein>
<dbReference type="EMBL" id="SRJC01000001">
    <property type="protein sequence ID" value="TGB03684.1"/>
    <property type="molecule type" value="Genomic_DNA"/>
</dbReference>
<keyword evidence="1" id="KW-0472">Membrane</keyword>
<proteinExistence type="predicted"/>
<dbReference type="RefSeq" id="WP_135326403.1">
    <property type="nucleotide sequence ID" value="NZ_SRJC01000001.1"/>
</dbReference>
<organism evidence="2 3">
    <name type="scientific">Halobacillus salinus</name>
    <dbReference type="NCBI Taxonomy" id="192814"/>
    <lineage>
        <taxon>Bacteria</taxon>
        <taxon>Bacillati</taxon>
        <taxon>Bacillota</taxon>
        <taxon>Bacilli</taxon>
        <taxon>Bacillales</taxon>
        <taxon>Bacillaceae</taxon>
        <taxon>Halobacillus</taxon>
    </lineage>
</organism>
<evidence type="ECO:0000256" key="1">
    <source>
        <dbReference type="SAM" id="Phobius"/>
    </source>
</evidence>
<dbReference type="STRING" id="192814.GCA_900166575_00566"/>
<dbReference type="AlphaFoldDB" id="A0A4Z0H1C7"/>
<keyword evidence="1" id="KW-1133">Transmembrane helix</keyword>
<feature type="transmembrane region" description="Helical" evidence="1">
    <location>
        <begin position="100"/>
        <end position="120"/>
    </location>
</feature>
<keyword evidence="3" id="KW-1185">Reference proteome</keyword>
<feature type="transmembrane region" description="Helical" evidence="1">
    <location>
        <begin position="125"/>
        <end position="143"/>
    </location>
</feature>
<evidence type="ECO:0000313" key="2">
    <source>
        <dbReference type="EMBL" id="TGB03684.1"/>
    </source>
</evidence>
<dbReference type="Proteomes" id="UP000297982">
    <property type="component" value="Unassembled WGS sequence"/>
</dbReference>
<sequence length="175" mass="19224">MNKKSRGFILYTLLAAMIMAGFSVGSDDLPYVGADIPFFYSVYVYLAVTINSLAFWFILSMVPGLIHAANLKESILFGGIFAVAAITFYFMFGGFPNNAIIWYGISSLGGTIGGATGYLAKRNKYILLLLIPGFFLQLLRNGTNSWNHAIGIAHNLTICVAILFISIYIILVREK</sequence>
<gene>
    <name evidence="2" type="ORF">E4663_01380</name>
</gene>
<evidence type="ECO:0000313" key="3">
    <source>
        <dbReference type="Proteomes" id="UP000297982"/>
    </source>
</evidence>
<accession>A0A4Z0H1C7</accession>
<reference evidence="2 3" key="1">
    <citation type="journal article" date="2003" name="Int. J. Syst. Evol. Microbiol.">
        <title>Halobacillus salinus sp. nov., isolated from a salt lake on the coast of the East Sea in Korea.</title>
        <authorList>
            <person name="Yoon J.H."/>
            <person name="Kang K.H."/>
            <person name="Park Y.H."/>
        </authorList>
    </citation>
    <scope>NUCLEOTIDE SEQUENCE [LARGE SCALE GENOMIC DNA]</scope>
    <source>
        <strain evidence="2 3">HSL-3</strain>
    </source>
</reference>
<comment type="caution">
    <text evidence="2">The sequence shown here is derived from an EMBL/GenBank/DDBJ whole genome shotgun (WGS) entry which is preliminary data.</text>
</comment>
<feature type="transmembrane region" description="Helical" evidence="1">
    <location>
        <begin position="74"/>
        <end position="94"/>
    </location>
</feature>
<feature type="transmembrane region" description="Helical" evidence="1">
    <location>
        <begin position="149"/>
        <end position="171"/>
    </location>
</feature>
<name>A0A4Z0H1C7_9BACI</name>
<keyword evidence="1" id="KW-0812">Transmembrane</keyword>
<feature type="transmembrane region" description="Helical" evidence="1">
    <location>
        <begin position="42"/>
        <end position="62"/>
    </location>
</feature>